<feature type="compositionally biased region" description="Low complexity" evidence="1">
    <location>
        <begin position="68"/>
        <end position="87"/>
    </location>
</feature>
<accession>A0A915KM27</accession>
<reference evidence="3" key="1">
    <citation type="submission" date="2022-11" db="UniProtKB">
        <authorList>
            <consortium name="WormBaseParasite"/>
        </authorList>
    </citation>
    <scope>IDENTIFICATION</scope>
</reference>
<evidence type="ECO:0000313" key="3">
    <source>
        <dbReference type="WBParaSite" id="nRc.2.0.1.t38851-RA"/>
    </source>
</evidence>
<name>A0A915KM27_ROMCU</name>
<evidence type="ECO:0000313" key="2">
    <source>
        <dbReference type="Proteomes" id="UP000887565"/>
    </source>
</evidence>
<dbReference type="Proteomes" id="UP000887565">
    <property type="component" value="Unplaced"/>
</dbReference>
<sequence>QLIAKLGSAQSAFHVINQNAAVAAISPQSSPSTPLLSPPTAAAADPVTQLLHQFRLQRPAAQFRLQRPAAAAAAPTSPSVSKLTSSSGRTVVAAVSPTPPPQTQQTKTPTSETKMYTPQAEFFGGETFNFKNDYMMHTVTVSSGMTSPQILESKILDMRLNSKF</sequence>
<organism evidence="2 3">
    <name type="scientific">Romanomermis culicivorax</name>
    <name type="common">Nematode worm</name>
    <dbReference type="NCBI Taxonomy" id="13658"/>
    <lineage>
        <taxon>Eukaryota</taxon>
        <taxon>Metazoa</taxon>
        <taxon>Ecdysozoa</taxon>
        <taxon>Nematoda</taxon>
        <taxon>Enoplea</taxon>
        <taxon>Dorylaimia</taxon>
        <taxon>Mermithida</taxon>
        <taxon>Mermithoidea</taxon>
        <taxon>Mermithidae</taxon>
        <taxon>Romanomermis</taxon>
    </lineage>
</organism>
<feature type="region of interest" description="Disordered" evidence="1">
    <location>
        <begin position="68"/>
        <end position="112"/>
    </location>
</feature>
<dbReference type="WBParaSite" id="nRc.2.0.1.t38851-RA">
    <property type="protein sequence ID" value="nRc.2.0.1.t38851-RA"/>
    <property type="gene ID" value="nRc.2.0.1.g38851"/>
</dbReference>
<proteinExistence type="predicted"/>
<evidence type="ECO:0000256" key="1">
    <source>
        <dbReference type="SAM" id="MobiDB-lite"/>
    </source>
</evidence>
<dbReference type="AlphaFoldDB" id="A0A915KM27"/>
<keyword evidence="2" id="KW-1185">Reference proteome</keyword>
<protein>
    <submittedName>
        <fullName evidence="3">WW domain containing adaptor with coiled-coil</fullName>
    </submittedName>
</protein>